<evidence type="ECO:0000313" key="1">
    <source>
        <dbReference type="EMBL" id="KAK2091740.1"/>
    </source>
</evidence>
<comment type="caution">
    <text evidence="1">The sequence shown here is derived from an EMBL/GenBank/DDBJ whole genome shotgun (WGS) entry which is preliminary data.</text>
</comment>
<organism evidence="1 2">
    <name type="scientific">Saguinus oedipus</name>
    <name type="common">Cotton-top tamarin</name>
    <name type="synonym">Oedipomidas oedipus</name>
    <dbReference type="NCBI Taxonomy" id="9490"/>
    <lineage>
        <taxon>Eukaryota</taxon>
        <taxon>Metazoa</taxon>
        <taxon>Chordata</taxon>
        <taxon>Craniata</taxon>
        <taxon>Vertebrata</taxon>
        <taxon>Euteleostomi</taxon>
        <taxon>Mammalia</taxon>
        <taxon>Eutheria</taxon>
        <taxon>Euarchontoglires</taxon>
        <taxon>Primates</taxon>
        <taxon>Haplorrhini</taxon>
        <taxon>Platyrrhini</taxon>
        <taxon>Cebidae</taxon>
        <taxon>Callitrichinae</taxon>
        <taxon>Saguinus</taxon>
    </lineage>
</organism>
<sequence length="126" mass="14159">MKPWDGEPSRSSGKPGQLLHVVPHLCPTCSSPLYLFQGSKTWEQKRGADSKHHLHLHLGNECCGFKDKDKDLSVLKRLKINQLGWRWLTGPSYAADSRDNSHPPKLAKHTLPSGTDECLLYGDYPN</sequence>
<dbReference type="Proteomes" id="UP001266305">
    <property type="component" value="Unassembled WGS sequence"/>
</dbReference>
<proteinExistence type="predicted"/>
<protein>
    <submittedName>
        <fullName evidence="1">Uncharacterized protein</fullName>
    </submittedName>
</protein>
<gene>
    <name evidence="1" type="ORF">P7K49_031024</name>
</gene>
<name>A0ABQ9U4N5_SAGOE</name>
<evidence type="ECO:0000313" key="2">
    <source>
        <dbReference type="Proteomes" id="UP001266305"/>
    </source>
</evidence>
<keyword evidence="2" id="KW-1185">Reference proteome</keyword>
<dbReference type="EMBL" id="JASSZA010000016">
    <property type="protein sequence ID" value="KAK2091740.1"/>
    <property type="molecule type" value="Genomic_DNA"/>
</dbReference>
<accession>A0ABQ9U4N5</accession>
<reference evidence="1 2" key="1">
    <citation type="submission" date="2023-05" db="EMBL/GenBank/DDBJ databases">
        <title>B98-5 Cell Line De Novo Hybrid Assembly: An Optical Mapping Approach.</title>
        <authorList>
            <person name="Kananen K."/>
            <person name="Auerbach J.A."/>
            <person name="Kautto E."/>
            <person name="Blachly J.S."/>
        </authorList>
    </citation>
    <scope>NUCLEOTIDE SEQUENCE [LARGE SCALE GENOMIC DNA]</scope>
    <source>
        <strain evidence="1">B95-8</strain>
        <tissue evidence="1">Cell line</tissue>
    </source>
</reference>